<dbReference type="InterPro" id="IPR011147">
    <property type="entry name" value="Bifunc_Aspkin/hSer_DH"/>
</dbReference>
<evidence type="ECO:0000256" key="13">
    <source>
        <dbReference type="ARBA" id="ARBA00049031"/>
    </source>
</evidence>
<dbReference type="Pfam" id="PF00742">
    <property type="entry name" value="Homoserine_dh"/>
    <property type="match status" value="1"/>
</dbReference>
<evidence type="ECO:0000256" key="12">
    <source>
        <dbReference type="ARBA" id="ARBA00048841"/>
    </source>
</evidence>
<evidence type="ECO:0000259" key="15">
    <source>
        <dbReference type="Pfam" id="PF00742"/>
    </source>
</evidence>
<dbReference type="GO" id="GO:0050661">
    <property type="term" value="F:NADP binding"/>
    <property type="evidence" value="ECO:0007669"/>
    <property type="project" value="InterPro"/>
</dbReference>
<evidence type="ECO:0000256" key="2">
    <source>
        <dbReference type="ARBA" id="ARBA00004986"/>
    </source>
</evidence>
<dbReference type="FunFam" id="3.30.360.10:FF:000006">
    <property type="entry name" value="Bifunctional aspartokinase/homoserine dehydrogenase"/>
    <property type="match status" value="1"/>
</dbReference>
<comment type="pathway">
    <text evidence="3">Amino-acid biosynthesis; L-threonine biosynthesis; L-threonine from L-aspartate: step 3/5.</text>
</comment>
<evidence type="ECO:0000256" key="8">
    <source>
        <dbReference type="ARBA" id="ARBA00022697"/>
    </source>
</evidence>
<dbReference type="InterPro" id="IPR019811">
    <property type="entry name" value="HDH_CS"/>
</dbReference>
<evidence type="ECO:0000256" key="9">
    <source>
        <dbReference type="ARBA" id="ARBA00022857"/>
    </source>
</evidence>
<dbReference type="SUPFAM" id="SSF51735">
    <property type="entry name" value="NAD(P)-binding Rossmann-fold domains"/>
    <property type="match status" value="1"/>
</dbReference>
<dbReference type="GO" id="GO:0004072">
    <property type="term" value="F:aspartate kinase activity"/>
    <property type="evidence" value="ECO:0007669"/>
    <property type="project" value="InterPro"/>
</dbReference>
<evidence type="ECO:0000259" key="14">
    <source>
        <dbReference type="Pfam" id="PF00696"/>
    </source>
</evidence>
<name>A0A285JBN8_9GAMM</name>
<dbReference type="NCBIfam" id="NF007003">
    <property type="entry name" value="PRK09466.1"/>
    <property type="match status" value="1"/>
</dbReference>
<dbReference type="UniPathway" id="UPA00051">
    <property type="reaction ID" value="UER00462"/>
</dbReference>
<evidence type="ECO:0000256" key="1">
    <source>
        <dbReference type="ARBA" id="ARBA00001920"/>
    </source>
</evidence>
<dbReference type="Pfam" id="PF00696">
    <property type="entry name" value="AA_kinase"/>
    <property type="match status" value="1"/>
</dbReference>
<keyword evidence="9" id="KW-0521">NADP</keyword>
<comment type="pathway">
    <text evidence="4">Amino-acid biosynthesis; L-methionine biosynthesis via de novo pathway; L-homoserine from L-aspartate: step 3/3.</text>
</comment>
<dbReference type="AlphaFoldDB" id="A0A285JBN8"/>
<keyword evidence="10" id="KW-0560">Oxidoreductase</keyword>
<dbReference type="PANTHER" id="PTHR43070:SF3">
    <property type="entry name" value="HOMOSERINE DEHYDROGENASE"/>
    <property type="match status" value="1"/>
</dbReference>
<comment type="pathway">
    <text evidence="2">Amino-acid biosynthesis; L-methionine biosynthesis via de novo pathway; L-homoserine from L-aspartate: step 1/3.</text>
</comment>
<dbReference type="InterPro" id="IPR036291">
    <property type="entry name" value="NAD(P)-bd_dom_sf"/>
</dbReference>
<sequence length="800" mass="86047">MTQHLTAALNRPAVEVHKFGGSSLASAARFQAVADLVQQQCGLPWVVVSAPGDTTDALLALLASYDNGDDIKPLLAQLTTQLQQLVTATLSAQAAMPVIAKLNSWLEQVPRWLTCRQSNEVLAIGELLSASLLATLLTEQGRPAAAIDARDFLVFQDTNPNWQQSSLLLAEITAATPPSPLIYVVTGYIGRNQQGASITLGRNGSDYSATLLAALLAADKVSIWTDVKAIYSADPRKCASAKPYSKVNERQACQLAALGNPVLHARTLAPLTGSSTSLLVRSALKPEETACEVVADAPAKAFLTSLASVRLVSLPGRLAVNADTLAEQLQSPVVVLPQQHDGSDDASQRWLIPSSVWPQAATLLQQYGCHPLTDTFNYYALVWLKASAQQQVSYFLSQLLQQLEVQNAYENDQLAVWLFKRELTVTELNKIHQHCVVTKPSLHLLVAGTGNVGAEFLQLLPGQIETLGNAISIQLAGVFNSRQAWLGEQLNPLQWQSELAAANSYSEPELLAYIRQLPGPKVLVDITPSRQFARQYPDFIAAGCHIISANKQGVTLPLVEYNAIRAELASNHLSWRSNTTVGAGIPVQQVVQGLLQSGDKIKRISGVFSGTLSWLLCKFDGSQPFSGLLAEAAELGFTEPDPRDDLSGIDVQRKLLVLARELGLSMELEQISLQPLMPAALAAGSWAEAWLQRDLLDSMLANARDEANTAGKLLRYAASLTLTDHGPEAEVKLLQVAPDEPLAALAPCDNIFVIESQWYCANPLVLKGPGAGKQVTAGGIHADLAQLCQQLILTGASREV</sequence>
<dbReference type="GO" id="GO:0009086">
    <property type="term" value="P:methionine biosynthetic process"/>
    <property type="evidence" value="ECO:0007669"/>
    <property type="project" value="UniProtKB-KW"/>
</dbReference>
<dbReference type="Gene3D" id="3.40.1160.10">
    <property type="entry name" value="Acetylglutamate kinase-like"/>
    <property type="match status" value="1"/>
</dbReference>
<reference evidence="18" key="1">
    <citation type="submission" date="2017-09" db="EMBL/GenBank/DDBJ databases">
        <authorList>
            <person name="Varghese N."/>
            <person name="Submissions S."/>
        </authorList>
    </citation>
    <scope>NUCLEOTIDE SEQUENCE [LARGE SCALE GENOMIC DNA]</scope>
    <source>
        <strain evidence="18">CGMCC 1.12461</strain>
    </source>
</reference>
<evidence type="ECO:0000256" key="7">
    <source>
        <dbReference type="ARBA" id="ARBA00022605"/>
    </source>
</evidence>
<keyword evidence="7" id="KW-0028">Amino-acid biosynthesis</keyword>
<dbReference type="EC" id="1.1.1.3" evidence="6"/>
<comment type="pathway">
    <text evidence="5">Amino-acid biosynthesis; L-threonine biosynthesis; L-threonine from L-aspartate: step 1/5.</text>
</comment>
<evidence type="ECO:0000256" key="10">
    <source>
        <dbReference type="ARBA" id="ARBA00023002"/>
    </source>
</evidence>
<dbReference type="InterPro" id="IPR042199">
    <property type="entry name" value="AsparK_Bifunc_asparK/hSer_DH"/>
</dbReference>
<feature type="domain" description="Homoserine dehydrogenase catalytic" evidence="15">
    <location>
        <begin position="586"/>
        <end position="784"/>
    </location>
</feature>
<evidence type="ECO:0000256" key="5">
    <source>
        <dbReference type="ARBA" id="ARBA00005139"/>
    </source>
</evidence>
<keyword evidence="18" id="KW-1185">Reference proteome</keyword>
<feature type="domain" description="Aspartate/glutamate/uridylate kinase" evidence="14">
    <location>
        <begin position="16"/>
        <end position="281"/>
    </location>
</feature>
<dbReference type="GO" id="GO:0004412">
    <property type="term" value="F:homoserine dehydrogenase activity"/>
    <property type="evidence" value="ECO:0007669"/>
    <property type="project" value="UniProtKB-EC"/>
</dbReference>
<dbReference type="SUPFAM" id="SSF53633">
    <property type="entry name" value="Carbamate kinase-like"/>
    <property type="match status" value="1"/>
</dbReference>
<dbReference type="Gene3D" id="1.20.120.1320">
    <property type="entry name" value="Aspartokinase, catalytic domain"/>
    <property type="match status" value="1"/>
</dbReference>
<evidence type="ECO:0000256" key="3">
    <source>
        <dbReference type="ARBA" id="ARBA00005056"/>
    </source>
</evidence>
<comment type="cofactor">
    <cofactor evidence="1">
        <name>a metal cation</name>
        <dbReference type="ChEBI" id="CHEBI:25213"/>
    </cofactor>
</comment>
<evidence type="ECO:0000313" key="17">
    <source>
        <dbReference type="EMBL" id="SNY57655.1"/>
    </source>
</evidence>
<keyword evidence="11" id="KW-0486">Methionine biosynthesis</keyword>
<dbReference type="InterPro" id="IPR001048">
    <property type="entry name" value="Asp/Glu/Uridylate_kinase"/>
</dbReference>
<evidence type="ECO:0000256" key="6">
    <source>
        <dbReference type="ARBA" id="ARBA00013213"/>
    </source>
</evidence>
<dbReference type="SUPFAM" id="SSF55347">
    <property type="entry name" value="Glyceraldehyde-3-phosphate dehydrogenase-like, C-terminal domain"/>
    <property type="match status" value="1"/>
</dbReference>
<dbReference type="PROSITE" id="PS01042">
    <property type="entry name" value="HOMOSER_DHGENASE"/>
    <property type="match status" value="1"/>
</dbReference>
<dbReference type="PROSITE" id="PS00324">
    <property type="entry name" value="ASPARTOKINASE"/>
    <property type="match status" value="1"/>
</dbReference>
<evidence type="ECO:0000256" key="11">
    <source>
        <dbReference type="ARBA" id="ARBA00023167"/>
    </source>
</evidence>
<dbReference type="Pfam" id="PF03447">
    <property type="entry name" value="NAD_binding_3"/>
    <property type="match status" value="1"/>
</dbReference>
<dbReference type="Gene3D" id="3.30.360.10">
    <property type="entry name" value="Dihydrodipicolinate Reductase, domain 2"/>
    <property type="match status" value="1"/>
</dbReference>
<evidence type="ECO:0000313" key="18">
    <source>
        <dbReference type="Proteomes" id="UP000219353"/>
    </source>
</evidence>
<comment type="catalytic activity">
    <reaction evidence="13">
        <text>L-homoserine + NAD(+) = L-aspartate 4-semialdehyde + NADH + H(+)</text>
        <dbReference type="Rhea" id="RHEA:15757"/>
        <dbReference type="ChEBI" id="CHEBI:15378"/>
        <dbReference type="ChEBI" id="CHEBI:57476"/>
        <dbReference type="ChEBI" id="CHEBI:57540"/>
        <dbReference type="ChEBI" id="CHEBI:57945"/>
        <dbReference type="ChEBI" id="CHEBI:537519"/>
        <dbReference type="EC" id="1.1.1.3"/>
    </reaction>
    <physiologicalReaction direction="right-to-left" evidence="13">
        <dbReference type="Rhea" id="RHEA:15759"/>
    </physiologicalReaction>
</comment>
<keyword evidence="8" id="KW-0791">Threonine biosynthesis</keyword>
<dbReference type="InterPro" id="IPR036393">
    <property type="entry name" value="AceGlu_kinase-like_sf"/>
</dbReference>
<dbReference type="GO" id="GO:0009089">
    <property type="term" value="P:lysine biosynthetic process via diaminopimelate"/>
    <property type="evidence" value="ECO:0007669"/>
    <property type="project" value="UniProtKB-ARBA"/>
</dbReference>
<dbReference type="InterPro" id="IPR001342">
    <property type="entry name" value="HDH_cat"/>
</dbReference>
<proteinExistence type="predicted"/>
<dbReference type="InterPro" id="IPR005106">
    <property type="entry name" value="Asp/hSer_DH_NAD-bd"/>
</dbReference>
<evidence type="ECO:0000259" key="16">
    <source>
        <dbReference type="Pfam" id="PF03447"/>
    </source>
</evidence>
<organism evidence="17 18">
    <name type="scientific">Arsukibacterium tuosuense</name>
    <dbReference type="NCBI Taxonomy" id="1323745"/>
    <lineage>
        <taxon>Bacteria</taxon>
        <taxon>Pseudomonadati</taxon>
        <taxon>Pseudomonadota</taxon>
        <taxon>Gammaproteobacteria</taxon>
        <taxon>Chromatiales</taxon>
        <taxon>Chromatiaceae</taxon>
        <taxon>Arsukibacterium</taxon>
    </lineage>
</organism>
<comment type="catalytic activity">
    <reaction evidence="12">
        <text>L-homoserine + NADP(+) = L-aspartate 4-semialdehyde + NADPH + H(+)</text>
        <dbReference type="Rhea" id="RHEA:15761"/>
        <dbReference type="ChEBI" id="CHEBI:15378"/>
        <dbReference type="ChEBI" id="CHEBI:57476"/>
        <dbReference type="ChEBI" id="CHEBI:57783"/>
        <dbReference type="ChEBI" id="CHEBI:58349"/>
        <dbReference type="ChEBI" id="CHEBI:537519"/>
        <dbReference type="EC" id="1.1.1.3"/>
    </reaction>
    <physiologicalReaction direction="right-to-left" evidence="12">
        <dbReference type="Rhea" id="RHEA:15763"/>
    </physiologicalReaction>
</comment>
<evidence type="ECO:0000256" key="4">
    <source>
        <dbReference type="ARBA" id="ARBA00005062"/>
    </source>
</evidence>
<feature type="domain" description="Aspartate/homoserine dehydrogenase NAD-binding" evidence="16">
    <location>
        <begin position="448"/>
        <end position="572"/>
    </location>
</feature>
<dbReference type="UniPathway" id="UPA00050">
    <property type="reaction ID" value="UER00063"/>
</dbReference>
<dbReference type="GO" id="GO:0009088">
    <property type="term" value="P:threonine biosynthetic process"/>
    <property type="evidence" value="ECO:0007669"/>
    <property type="project" value="UniProtKB-UniPathway"/>
</dbReference>
<accession>A0A285JBN8</accession>
<dbReference type="Gene3D" id="3.40.50.720">
    <property type="entry name" value="NAD(P)-binding Rossmann-like Domain"/>
    <property type="match status" value="1"/>
</dbReference>
<dbReference type="PANTHER" id="PTHR43070">
    <property type="match status" value="1"/>
</dbReference>
<protein>
    <recommendedName>
        <fullName evidence="6">homoserine dehydrogenase</fullName>
        <ecNumber evidence="6">1.1.1.3</ecNumber>
    </recommendedName>
</protein>
<gene>
    <name evidence="17" type="ORF">SAMN06297280_3286</name>
</gene>
<dbReference type="GO" id="GO:0009090">
    <property type="term" value="P:homoserine biosynthetic process"/>
    <property type="evidence" value="ECO:0007669"/>
    <property type="project" value="UniProtKB-ARBA"/>
</dbReference>
<dbReference type="EMBL" id="OBEB01000007">
    <property type="protein sequence ID" value="SNY57655.1"/>
    <property type="molecule type" value="Genomic_DNA"/>
</dbReference>
<dbReference type="Proteomes" id="UP000219353">
    <property type="component" value="Unassembled WGS sequence"/>
</dbReference>
<dbReference type="InterPro" id="IPR018042">
    <property type="entry name" value="Aspartate_kinase_CS"/>
</dbReference>
<dbReference type="RefSeq" id="WP_097112477.1">
    <property type="nucleotide sequence ID" value="NZ_OBEB01000007.1"/>
</dbReference>
<dbReference type="OrthoDB" id="9799110at2"/>